<comment type="similarity">
    <text evidence="2">Belongs to the major facilitator superfamily. Sugar transporter (TC 2.A.1.1) family.</text>
</comment>
<dbReference type="InterPro" id="IPR036259">
    <property type="entry name" value="MFS_trans_sf"/>
</dbReference>
<feature type="region of interest" description="Disordered" evidence="8">
    <location>
        <begin position="1"/>
        <end position="72"/>
    </location>
</feature>
<feature type="transmembrane region" description="Helical" evidence="9">
    <location>
        <begin position="245"/>
        <end position="264"/>
    </location>
</feature>
<keyword evidence="5 9" id="KW-1133">Transmembrane helix</keyword>
<evidence type="ECO:0000256" key="6">
    <source>
        <dbReference type="ARBA" id="ARBA00023136"/>
    </source>
</evidence>
<dbReference type="AlphaFoldDB" id="A0A0D0TTX1"/>
<feature type="transmembrane region" description="Helical" evidence="9">
    <location>
        <begin position="535"/>
        <end position="555"/>
    </location>
</feature>
<organism evidence="11 12">
    <name type="scientific">Cryptococcus deuterogattii Ram5</name>
    <dbReference type="NCBI Taxonomy" id="1296110"/>
    <lineage>
        <taxon>Eukaryota</taxon>
        <taxon>Fungi</taxon>
        <taxon>Dikarya</taxon>
        <taxon>Basidiomycota</taxon>
        <taxon>Agaricomycotina</taxon>
        <taxon>Tremellomycetes</taxon>
        <taxon>Tremellales</taxon>
        <taxon>Cryptococcaceae</taxon>
        <taxon>Cryptococcus</taxon>
        <taxon>Cryptococcus gattii species complex</taxon>
    </lineage>
</organism>
<dbReference type="PRINTS" id="PR00171">
    <property type="entry name" value="SUGRTRNSPORT"/>
</dbReference>
<feature type="transmembrane region" description="Helical" evidence="9">
    <location>
        <begin position="438"/>
        <end position="458"/>
    </location>
</feature>
<reference evidence="11 12" key="1">
    <citation type="submission" date="2015-01" db="EMBL/GenBank/DDBJ databases">
        <title>The Genome Sequence of Cryptococcus gattii Ram5.</title>
        <authorList>
            <consortium name="The Broad Institute Genomics Platform"/>
            <person name="Cuomo C."/>
            <person name="Litvintseva A."/>
            <person name="Chen Y."/>
            <person name="Heitman J."/>
            <person name="Sun S."/>
            <person name="Springer D."/>
            <person name="Dromer F."/>
            <person name="Young S."/>
            <person name="Zeng Q."/>
            <person name="Gargeya S."/>
            <person name="Abouelleil A."/>
            <person name="Alvarado L."/>
            <person name="Chapman S.B."/>
            <person name="Gainer-Dewar J."/>
            <person name="Goldberg J."/>
            <person name="Griggs A."/>
            <person name="Gujja S."/>
            <person name="Hansen M."/>
            <person name="Howarth C."/>
            <person name="Imamovic A."/>
            <person name="Larimer J."/>
            <person name="Murphy C."/>
            <person name="Naylor J."/>
            <person name="Pearson M."/>
            <person name="Priest M."/>
            <person name="Roberts A."/>
            <person name="Saif S."/>
            <person name="Shea T."/>
            <person name="Sykes S."/>
            <person name="Wortman J."/>
            <person name="Nusbaum C."/>
            <person name="Birren B."/>
        </authorList>
    </citation>
    <scope>NUCLEOTIDE SEQUENCE [LARGE SCALE GENOMIC DNA]</scope>
    <source>
        <strain evidence="11 12">Ram5</strain>
    </source>
</reference>
<dbReference type="EMBL" id="KN847907">
    <property type="protein sequence ID" value="KIR39273.1"/>
    <property type="molecule type" value="Genomic_DNA"/>
</dbReference>
<feature type="compositionally biased region" description="Polar residues" evidence="8">
    <location>
        <begin position="1"/>
        <end position="11"/>
    </location>
</feature>
<dbReference type="Pfam" id="PF00083">
    <property type="entry name" value="Sugar_tr"/>
    <property type="match status" value="1"/>
</dbReference>
<comment type="subcellular location">
    <subcellularLocation>
        <location evidence="1">Membrane</location>
        <topology evidence="1">Multi-pass membrane protein</topology>
    </subcellularLocation>
</comment>
<dbReference type="Proteomes" id="UP000053392">
    <property type="component" value="Unassembled WGS sequence"/>
</dbReference>
<feature type="compositionally biased region" description="Polar residues" evidence="8">
    <location>
        <begin position="50"/>
        <end position="61"/>
    </location>
</feature>
<evidence type="ECO:0000313" key="11">
    <source>
        <dbReference type="EMBL" id="KIR39273.1"/>
    </source>
</evidence>
<sequence>MSNRKSVTQASAGHGYKQKSRYPLTAAMTEGKPVTQHVEGASSEKPTGIPRTSTDDASSQGHPKKVIGDALGPNGSNKVDLISNTNAKLANPLGDLTDEEVMENAAAFAAANHLPVEAFRKGALVAKRPNGFEQISILTENDKAKLRREITHPYSQTKTLYNLVIACSVAAAVQGMDESVISGAQLFYPQQFGIGATNPDPKYANNHEFNQWGSLLMLCCPWLLAYCSAQQLVRSTRYHLPHRFFLFHHLFFLGLGIGPKSATVPVFAAECTPAKIRGSLVMQWQVWTAFGIMLGYVADLIFYHVPDKHNITGLNWRLMLGSAGFPALIVMAQVFFLPESPRWLMSKGKHEKAYKAMLRLRGDELLAARDLYYIFVLLEEEAAIVRGRNLFSELFSVGRNRRAMIGSTIVMFGQQFCGVNAIVYYTASIFTSAGFSEISALLASFGFGLINALFAIPGMLTIDKFGRRPLLLVTFPIMSLLLLFTGFCFWIPDREARVGCVALGIYLYCMAYSPGEGPVPFTYSAEVYPLYIREVGMSLATATTWLFNFVVSLTFPRLLTAFTPQGAFGWYAAWCALLFVLILFFLPESKGYTLEELDQVFSVPTGVHAKYQLWNIKWHFNHYILRSREPFKPLYQFDDDDEPSNVRHEKHDGQV</sequence>
<feature type="transmembrane region" description="Helical" evidence="9">
    <location>
        <begin position="567"/>
        <end position="586"/>
    </location>
</feature>
<feature type="transmembrane region" description="Helical" evidence="9">
    <location>
        <begin position="403"/>
        <end position="426"/>
    </location>
</feature>
<evidence type="ECO:0000256" key="3">
    <source>
        <dbReference type="ARBA" id="ARBA00022448"/>
    </source>
</evidence>
<dbReference type="PANTHER" id="PTHR48020">
    <property type="entry name" value="PROTON MYO-INOSITOL COTRANSPORTER"/>
    <property type="match status" value="1"/>
</dbReference>
<dbReference type="InterPro" id="IPR020846">
    <property type="entry name" value="MFS_dom"/>
</dbReference>
<proteinExistence type="inferred from homology"/>
<dbReference type="PANTHER" id="PTHR48020:SF25">
    <property type="entry name" value="SUGAR TRANSPORTER, PUTATIVE (AFU_ORTHOLOGUE AFUA_7G05830)-RELATED"/>
    <property type="match status" value="1"/>
</dbReference>
<feature type="transmembrane region" description="Helical" evidence="9">
    <location>
        <begin position="498"/>
        <end position="515"/>
    </location>
</feature>
<dbReference type="InterPro" id="IPR050814">
    <property type="entry name" value="Myo-inositol_Transporter"/>
</dbReference>
<keyword evidence="3" id="KW-0813">Transport</keyword>
<evidence type="ECO:0000256" key="8">
    <source>
        <dbReference type="SAM" id="MobiDB-lite"/>
    </source>
</evidence>
<evidence type="ECO:0000259" key="10">
    <source>
        <dbReference type="PROSITE" id="PS50850"/>
    </source>
</evidence>
<feature type="transmembrane region" description="Helical" evidence="9">
    <location>
        <begin position="470"/>
        <end position="491"/>
    </location>
</feature>
<dbReference type="SUPFAM" id="SSF103473">
    <property type="entry name" value="MFS general substrate transporter"/>
    <property type="match status" value="1"/>
</dbReference>
<comment type="catalytic activity">
    <reaction evidence="7">
        <text>myo-inositol(out) + H(+)(out) = myo-inositol(in) + H(+)(in)</text>
        <dbReference type="Rhea" id="RHEA:60364"/>
        <dbReference type="ChEBI" id="CHEBI:15378"/>
        <dbReference type="ChEBI" id="CHEBI:17268"/>
    </reaction>
</comment>
<evidence type="ECO:0000256" key="4">
    <source>
        <dbReference type="ARBA" id="ARBA00022692"/>
    </source>
</evidence>
<feature type="transmembrane region" description="Helical" evidence="9">
    <location>
        <begin position="284"/>
        <end position="306"/>
    </location>
</feature>
<evidence type="ECO:0000256" key="5">
    <source>
        <dbReference type="ARBA" id="ARBA00022989"/>
    </source>
</evidence>
<feature type="domain" description="Major facilitator superfamily (MFS) profile" evidence="10">
    <location>
        <begin position="106"/>
        <end position="590"/>
    </location>
</feature>
<name>A0A0D0TTX1_9TREE</name>
<feature type="transmembrane region" description="Helical" evidence="9">
    <location>
        <begin position="318"/>
        <end position="337"/>
    </location>
</feature>
<dbReference type="GO" id="GO:0016020">
    <property type="term" value="C:membrane"/>
    <property type="evidence" value="ECO:0007669"/>
    <property type="project" value="UniProtKB-SubCell"/>
</dbReference>
<keyword evidence="4 9" id="KW-0812">Transmembrane</keyword>
<evidence type="ECO:0000256" key="1">
    <source>
        <dbReference type="ARBA" id="ARBA00004141"/>
    </source>
</evidence>
<evidence type="ECO:0000256" key="2">
    <source>
        <dbReference type="ARBA" id="ARBA00010992"/>
    </source>
</evidence>
<dbReference type="Gene3D" id="1.20.1250.20">
    <property type="entry name" value="MFS general substrate transporter like domains"/>
    <property type="match status" value="1"/>
</dbReference>
<keyword evidence="12" id="KW-1185">Reference proteome</keyword>
<dbReference type="OrthoDB" id="5290825at2759"/>
<dbReference type="GO" id="GO:0022857">
    <property type="term" value="F:transmembrane transporter activity"/>
    <property type="evidence" value="ECO:0007669"/>
    <property type="project" value="InterPro"/>
</dbReference>
<dbReference type="GO" id="GO:0015791">
    <property type="term" value="P:polyol transmembrane transport"/>
    <property type="evidence" value="ECO:0007669"/>
    <property type="project" value="UniProtKB-ARBA"/>
</dbReference>
<keyword evidence="6 9" id="KW-0472">Membrane</keyword>
<dbReference type="InterPro" id="IPR005828">
    <property type="entry name" value="MFS_sugar_transport-like"/>
</dbReference>
<dbReference type="GO" id="GO:0015798">
    <property type="term" value="P:myo-inositol transport"/>
    <property type="evidence" value="ECO:0007669"/>
    <property type="project" value="UniProtKB-ARBA"/>
</dbReference>
<dbReference type="HOGENOM" id="CLU_001265_43_5_1"/>
<gene>
    <name evidence="11" type="ORF">I313_04874</name>
</gene>
<dbReference type="PROSITE" id="PS00216">
    <property type="entry name" value="SUGAR_TRANSPORT_1"/>
    <property type="match status" value="1"/>
</dbReference>
<dbReference type="InterPro" id="IPR003663">
    <property type="entry name" value="Sugar/inositol_transpt"/>
</dbReference>
<dbReference type="PROSITE" id="PS50850">
    <property type="entry name" value="MFS"/>
    <property type="match status" value="1"/>
</dbReference>
<evidence type="ECO:0000256" key="7">
    <source>
        <dbReference type="ARBA" id="ARBA00049119"/>
    </source>
</evidence>
<accession>A0A0D0TTX1</accession>
<dbReference type="NCBIfam" id="TIGR00879">
    <property type="entry name" value="SP"/>
    <property type="match status" value="1"/>
</dbReference>
<evidence type="ECO:0000313" key="12">
    <source>
        <dbReference type="Proteomes" id="UP000053392"/>
    </source>
</evidence>
<dbReference type="InterPro" id="IPR005829">
    <property type="entry name" value="Sugar_transporter_CS"/>
</dbReference>
<protein>
    <submittedName>
        <fullName evidence="11">Unplaced genomic scaffold supercont1.12, whole genome shotgun sequence</fullName>
    </submittedName>
</protein>
<evidence type="ECO:0000256" key="9">
    <source>
        <dbReference type="SAM" id="Phobius"/>
    </source>
</evidence>